<dbReference type="PROSITE" id="PS50293">
    <property type="entry name" value="TPR_REGION"/>
    <property type="match status" value="1"/>
</dbReference>
<name>A0A7W3YEM1_9GAMM</name>
<evidence type="ECO:0000313" key="5">
    <source>
        <dbReference type="EMBL" id="MBB1088292.1"/>
    </source>
</evidence>
<dbReference type="Gene3D" id="1.25.40.10">
    <property type="entry name" value="Tetratricopeptide repeat domain"/>
    <property type="match status" value="1"/>
</dbReference>
<dbReference type="PROSITE" id="PS50234">
    <property type="entry name" value="VWFA"/>
    <property type="match status" value="1"/>
</dbReference>
<feature type="domain" description="VWFA" evidence="4">
    <location>
        <begin position="97"/>
        <end position="285"/>
    </location>
</feature>
<reference evidence="5 6" key="1">
    <citation type="submission" date="2020-07" db="EMBL/GenBank/DDBJ databases">
        <authorList>
            <person name="Xu S."/>
            <person name="Li A."/>
        </authorList>
    </citation>
    <scope>NUCLEOTIDE SEQUENCE [LARGE SCALE GENOMIC DNA]</scope>
    <source>
        <strain evidence="5 6">SG-8</strain>
    </source>
</reference>
<dbReference type="SMART" id="SM00327">
    <property type="entry name" value="VWA"/>
    <property type="match status" value="1"/>
</dbReference>
<dbReference type="PANTHER" id="PTHR22550">
    <property type="entry name" value="SPORE GERMINATION PROTEIN"/>
    <property type="match status" value="1"/>
</dbReference>
<dbReference type="SUPFAM" id="SSF53300">
    <property type="entry name" value="vWA-like"/>
    <property type="match status" value="1"/>
</dbReference>
<feature type="compositionally biased region" description="Pro residues" evidence="2">
    <location>
        <begin position="505"/>
        <end position="515"/>
    </location>
</feature>
<sequence length="601" mass="64076">MTGFDPGALHWLRPDWLWALVAVPLLAVFGWWRRRHQEVWARVVDPHLLVHLVERRASRALWWGGLALLLGYVVAVVALAGPSWRQVDSPLWRGKVPLVVVVELSDAMLAADPPPSRLAQARAKLERLLDARPDVPVGLVVFAEQAFTVAPVTDDAANVALFLDALAPDVMPRDGADPAEGIRHAVRLMQQAGYERGRVLLMAGQADGQAIDAATEAAAAGFEVRVLGVGNSGRMPYRTPDGDPGEAGFDEATLRSVAVAGAGRYARIAGDDSDVSSLGLLTATLDEADPAAPGAEGETGRQWQDEGFWLLPPLMLLALFAFRRNAGMAALVLLPLLILPAPPAQAMELWRRADQVEHRRMATAADAYRKGDYAEAAHAFGELDSADAHYNRGNALAKAGHYPQAIEAYDRALALQPGMEDAIANREAVRAAMQRPPRDGDGGEQGDTADTGQPPSQPSPGDGPADAAKGDEPAGTAGRPPTPSESSDPAEAPRHGDGEEASGPSDPPPSGPPDPGAQAEADRALRERMRDALEAGAEGADAGDAAVGADGPPADETPQERERRIANEAWLRRVPDDPGGLLRDKFRIEYERRRRAGELED</sequence>
<dbReference type="RefSeq" id="WP_182669060.1">
    <property type="nucleotide sequence ID" value="NZ_JACHTE010000004.1"/>
</dbReference>
<protein>
    <submittedName>
        <fullName evidence="5">VWA domain-containing protein</fullName>
    </submittedName>
</protein>
<dbReference type="Proteomes" id="UP000552587">
    <property type="component" value="Unassembled WGS sequence"/>
</dbReference>
<dbReference type="SMART" id="SM00028">
    <property type="entry name" value="TPR"/>
    <property type="match status" value="1"/>
</dbReference>
<proteinExistence type="predicted"/>
<evidence type="ECO:0000256" key="3">
    <source>
        <dbReference type="SAM" id="Phobius"/>
    </source>
</evidence>
<keyword evidence="1" id="KW-0802">TPR repeat</keyword>
<keyword evidence="3" id="KW-0472">Membrane</keyword>
<dbReference type="InterPro" id="IPR011990">
    <property type="entry name" value="TPR-like_helical_dom_sf"/>
</dbReference>
<dbReference type="PROSITE" id="PS50005">
    <property type="entry name" value="TPR"/>
    <property type="match status" value="1"/>
</dbReference>
<feature type="transmembrane region" description="Helical" evidence="3">
    <location>
        <begin position="60"/>
        <end position="81"/>
    </location>
</feature>
<dbReference type="Pfam" id="PF00515">
    <property type="entry name" value="TPR_1"/>
    <property type="match status" value="1"/>
</dbReference>
<dbReference type="InterPro" id="IPR019734">
    <property type="entry name" value="TPR_rpt"/>
</dbReference>
<dbReference type="EMBL" id="JACHTE010000004">
    <property type="protein sequence ID" value="MBB1088292.1"/>
    <property type="molecule type" value="Genomic_DNA"/>
</dbReference>
<dbReference type="InterPro" id="IPR036465">
    <property type="entry name" value="vWFA_dom_sf"/>
</dbReference>
<organism evidence="5 6">
    <name type="scientific">Marilutibacter penaei</name>
    <dbReference type="NCBI Taxonomy" id="2759900"/>
    <lineage>
        <taxon>Bacteria</taxon>
        <taxon>Pseudomonadati</taxon>
        <taxon>Pseudomonadota</taxon>
        <taxon>Gammaproteobacteria</taxon>
        <taxon>Lysobacterales</taxon>
        <taxon>Lysobacteraceae</taxon>
        <taxon>Marilutibacter</taxon>
    </lineage>
</organism>
<evidence type="ECO:0000259" key="4">
    <source>
        <dbReference type="PROSITE" id="PS50234"/>
    </source>
</evidence>
<feature type="compositionally biased region" description="Basic and acidic residues" evidence="2">
    <location>
        <begin position="558"/>
        <end position="581"/>
    </location>
</feature>
<comment type="caution">
    <text evidence="5">The sequence shown here is derived from an EMBL/GenBank/DDBJ whole genome shotgun (WGS) entry which is preliminary data.</text>
</comment>
<dbReference type="SUPFAM" id="SSF48452">
    <property type="entry name" value="TPR-like"/>
    <property type="match status" value="1"/>
</dbReference>
<evidence type="ECO:0000313" key="6">
    <source>
        <dbReference type="Proteomes" id="UP000552587"/>
    </source>
</evidence>
<keyword evidence="6" id="KW-1185">Reference proteome</keyword>
<feature type="repeat" description="TPR" evidence="1">
    <location>
        <begin position="386"/>
        <end position="419"/>
    </location>
</feature>
<accession>A0A7W3YEM1</accession>
<evidence type="ECO:0000256" key="2">
    <source>
        <dbReference type="SAM" id="MobiDB-lite"/>
    </source>
</evidence>
<dbReference type="InterPro" id="IPR050768">
    <property type="entry name" value="UPF0353/GerABKA_families"/>
</dbReference>
<feature type="transmembrane region" description="Helical" evidence="3">
    <location>
        <begin position="16"/>
        <end position="32"/>
    </location>
</feature>
<dbReference type="Pfam" id="PF13519">
    <property type="entry name" value="VWA_2"/>
    <property type="match status" value="1"/>
</dbReference>
<gene>
    <name evidence="5" type="ORF">H4F99_07275</name>
</gene>
<feature type="region of interest" description="Disordered" evidence="2">
    <location>
        <begin position="431"/>
        <end position="581"/>
    </location>
</feature>
<dbReference type="PANTHER" id="PTHR22550:SF14">
    <property type="entry name" value="VWFA DOMAIN-CONTAINING PROTEIN"/>
    <property type="match status" value="1"/>
</dbReference>
<keyword evidence="3" id="KW-0812">Transmembrane</keyword>
<dbReference type="AlphaFoldDB" id="A0A7W3YEM1"/>
<evidence type="ECO:0000256" key="1">
    <source>
        <dbReference type="PROSITE-ProRule" id="PRU00339"/>
    </source>
</evidence>
<dbReference type="InterPro" id="IPR002035">
    <property type="entry name" value="VWF_A"/>
</dbReference>
<keyword evidence="3" id="KW-1133">Transmembrane helix</keyword>
<dbReference type="Gene3D" id="3.40.50.410">
    <property type="entry name" value="von Willebrand factor, type A domain"/>
    <property type="match status" value="1"/>
</dbReference>
<feature type="compositionally biased region" description="Low complexity" evidence="2">
    <location>
        <begin position="534"/>
        <end position="556"/>
    </location>
</feature>
<feature type="compositionally biased region" description="Basic and acidic residues" evidence="2">
    <location>
        <begin position="520"/>
        <end position="533"/>
    </location>
</feature>